<comment type="subcellular location">
    <subcellularLocation>
        <location evidence="1">Cell inner membrane</location>
    </subcellularLocation>
</comment>
<dbReference type="EMBL" id="FNVD01000013">
    <property type="protein sequence ID" value="SEG15970.1"/>
    <property type="molecule type" value="Genomic_DNA"/>
</dbReference>
<evidence type="ECO:0000256" key="2">
    <source>
        <dbReference type="ARBA" id="ARBA00022475"/>
    </source>
</evidence>
<dbReference type="PIRSF" id="PIRSF026649">
    <property type="entry name" value="MsbB"/>
    <property type="match status" value="1"/>
</dbReference>
<gene>
    <name evidence="7" type="ORF">SAMN05421751_11320</name>
</gene>
<dbReference type="CDD" id="cd07984">
    <property type="entry name" value="LPLAT_LABLAT-like"/>
    <property type="match status" value="1"/>
</dbReference>
<dbReference type="GO" id="GO:0005886">
    <property type="term" value="C:plasma membrane"/>
    <property type="evidence" value="ECO:0007669"/>
    <property type="project" value="UniProtKB-SubCell"/>
</dbReference>
<dbReference type="GO" id="GO:0016746">
    <property type="term" value="F:acyltransferase activity"/>
    <property type="evidence" value="ECO:0007669"/>
    <property type="project" value="UniProtKB-KW"/>
</dbReference>
<evidence type="ECO:0000256" key="1">
    <source>
        <dbReference type="ARBA" id="ARBA00004533"/>
    </source>
</evidence>
<sequence length="314" mass="35309">MPVDPSKLSRARKAAYFVSNLFAQGLIGAARLVPYELRVPMMGRLARLGGRLAGFDRRIRTNLAVARPDLSEQEVTHLLRAVPDNAGRYMIEMFSGREFVDRVKDTPIEGPGLAALEQARAEGRPVILAVSHFGNYDAARAALVARGFHLGGLYRRMANPYFNDRYVRAMRAIGGDLFEQGRRGMVEMVRHLKGGGTIAILTDIHVNGGEELRFFGLPALTSVVMAELALKYGAPLIPVYGIRQPDGLSFRIELHEPIPHSDPRTMMQQVNDDLEAMVRRHMGQWFWIHKRWKQWNGLGIDPEEMVQSRRRAGN</sequence>
<protein>
    <submittedName>
        <fullName evidence="7">KDO2-lipid IV(A) lauroyltransferase</fullName>
    </submittedName>
</protein>
<dbReference type="GO" id="GO:0009247">
    <property type="term" value="P:glycolipid biosynthetic process"/>
    <property type="evidence" value="ECO:0007669"/>
    <property type="project" value="UniProtKB-ARBA"/>
</dbReference>
<keyword evidence="2" id="KW-1003">Cell membrane</keyword>
<dbReference type="PANTHER" id="PTHR30606">
    <property type="entry name" value="LIPID A BIOSYNTHESIS LAUROYL ACYLTRANSFERASE"/>
    <property type="match status" value="1"/>
</dbReference>
<proteinExistence type="predicted"/>
<evidence type="ECO:0000256" key="3">
    <source>
        <dbReference type="ARBA" id="ARBA00022519"/>
    </source>
</evidence>
<keyword evidence="5" id="KW-0472">Membrane</keyword>
<evidence type="ECO:0000256" key="4">
    <source>
        <dbReference type="ARBA" id="ARBA00022679"/>
    </source>
</evidence>
<dbReference type="Proteomes" id="UP000236742">
    <property type="component" value="Unassembled WGS sequence"/>
</dbReference>
<accession>A0A1H5XX63</accession>
<dbReference type="AlphaFoldDB" id="A0A1H5XX63"/>
<evidence type="ECO:0000313" key="7">
    <source>
        <dbReference type="EMBL" id="SEG15970.1"/>
    </source>
</evidence>
<reference evidence="7 8" key="1">
    <citation type="submission" date="2016-10" db="EMBL/GenBank/DDBJ databases">
        <authorList>
            <person name="de Groot N.N."/>
        </authorList>
    </citation>
    <scope>NUCLEOTIDE SEQUENCE [LARGE SCALE GENOMIC DNA]</scope>
    <source>
        <strain evidence="7 8">DSM 23413</strain>
    </source>
</reference>
<keyword evidence="3" id="KW-0997">Cell inner membrane</keyword>
<organism evidence="7 8">
    <name type="scientific">Jhaorihella thermophila</name>
    <dbReference type="NCBI Taxonomy" id="488547"/>
    <lineage>
        <taxon>Bacteria</taxon>
        <taxon>Pseudomonadati</taxon>
        <taxon>Pseudomonadota</taxon>
        <taxon>Alphaproteobacteria</taxon>
        <taxon>Rhodobacterales</taxon>
        <taxon>Paracoccaceae</taxon>
        <taxon>Jhaorihella</taxon>
    </lineage>
</organism>
<dbReference type="InterPro" id="IPR004960">
    <property type="entry name" value="LipA_acyltrans"/>
</dbReference>
<dbReference type="PANTHER" id="PTHR30606:SF9">
    <property type="entry name" value="LIPID A BIOSYNTHESIS LAUROYLTRANSFERASE"/>
    <property type="match status" value="1"/>
</dbReference>
<dbReference type="RefSeq" id="WP_104008732.1">
    <property type="nucleotide sequence ID" value="NZ_FNVD01000013.1"/>
</dbReference>
<keyword evidence="8" id="KW-1185">Reference proteome</keyword>
<keyword evidence="6" id="KW-0012">Acyltransferase</keyword>
<evidence type="ECO:0000313" key="8">
    <source>
        <dbReference type="Proteomes" id="UP000236742"/>
    </source>
</evidence>
<dbReference type="Pfam" id="PF03279">
    <property type="entry name" value="Lip_A_acyltrans"/>
    <property type="match status" value="1"/>
</dbReference>
<evidence type="ECO:0000256" key="5">
    <source>
        <dbReference type="ARBA" id="ARBA00023136"/>
    </source>
</evidence>
<name>A0A1H5XX63_9RHOB</name>
<evidence type="ECO:0000256" key="6">
    <source>
        <dbReference type="ARBA" id="ARBA00023315"/>
    </source>
</evidence>
<keyword evidence="4 7" id="KW-0808">Transferase</keyword>
<dbReference type="OrthoDB" id="9801955at2"/>